<accession>A0A9W4URZ4</accession>
<keyword evidence="1" id="KW-0472">Membrane</keyword>
<keyword evidence="1" id="KW-1133">Transmembrane helix</keyword>
<evidence type="ECO:0000313" key="3">
    <source>
        <dbReference type="Proteomes" id="UP001152607"/>
    </source>
</evidence>
<evidence type="ECO:0000313" key="2">
    <source>
        <dbReference type="EMBL" id="CAI6339896.1"/>
    </source>
</evidence>
<gene>
    <name evidence="2" type="ORF">PDIGIT_LOCUS13060</name>
</gene>
<dbReference type="EMBL" id="CAOQHR010000009">
    <property type="protein sequence ID" value="CAI6339896.1"/>
    <property type="molecule type" value="Genomic_DNA"/>
</dbReference>
<protein>
    <submittedName>
        <fullName evidence="2">Uncharacterized protein</fullName>
    </submittedName>
</protein>
<comment type="caution">
    <text evidence="2">The sequence shown here is derived from an EMBL/GenBank/DDBJ whole genome shotgun (WGS) entry which is preliminary data.</text>
</comment>
<proteinExistence type="predicted"/>
<evidence type="ECO:0000256" key="1">
    <source>
        <dbReference type="SAM" id="Phobius"/>
    </source>
</evidence>
<organism evidence="2 3">
    <name type="scientific">Periconia digitata</name>
    <dbReference type="NCBI Taxonomy" id="1303443"/>
    <lineage>
        <taxon>Eukaryota</taxon>
        <taxon>Fungi</taxon>
        <taxon>Dikarya</taxon>
        <taxon>Ascomycota</taxon>
        <taxon>Pezizomycotina</taxon>
        <taxon>Dothideomycetes</taxon>
        <taxon>Pleosporomycetidae</taxon>
        <taxon>Pleosporales</taxon>
        <taxon>Massarineae</taxon>
        <taxon>Periconiaceae</taxon>
        <taxon>Periconia</taxon>
    </lineage>
</organism>
<sequence>MLWQFLNTVAHYCSGSCGICITSLLLSNVFIFSLMGFVFNAMESSASEKIRHGLWVSLFNQILFFWCISKSGS</sequence>
<keyword evidence="1" id="KW-0812">Transmembrane</keyword>
<feature type="transmembrane region" description="Helical" evidence="1">
    <location>
        <begin position="12"/>
        <end position="38"/>
    </location>
</feature>
<dbReference type="AlphaFoldDB" id="A0A9W4URZ4"/>
<feature type="transmembrane region" description="Helical" evidence="1">
    <location>
        <begin position="50"/>
        <end position="68"/>
    </location>
</feature>
<dbReference type="Proteomes" id="UP001152607">
    <property type="component" value="Unassembled WGS sequence"/>
</dbReference>
<name>A0A9W4URZ4_9PLEO</name>
<keyword evidence="3" id="KW-1185">Reference proteome</keyword>
<reference evidence="2" key="1">
    <citation type="submission" date="2023-01" db="EMBL/GenBank/DDBJ databases">
        <authorList>
            <person name="Van Ghelder C."/>
            <person name="Rancurel C."/>
        </authorList>
    </citation>
    <scope>NUCLEOTIDE SEQUENCE</scope>
    <source>
        <strain evidence="2">CNCM I-4278</strain>
    </source>
</reference>